<dbReference type="InterPro" id="IPR011723">
    <property type="entry name" value="Znf/thioredoxin_put"/>
</dbReference>
<dbReference type="NCBIfam" id="TIGR02098">
    <property type="entry name" value="MJ0042_CXXC"/>
    <property type="match status" value="1"/>
</dbReference>
<accession>Q1QA77</accession>
<evidence type="ECO:0000256" key="1">
    <source>
        <dbReference type="SAM" id="Phobius"/>
    </source>
</evidence>
<keyword evidence="1" id="KW-0472">Membrane</keyword>
<dbReference type="EMBL" id="CP000323">
    <property type="protein sequence ID" value="ABE75426.1"/>
    <property type="molecule type" value="Genomic_DNA"/>
</dbReference>
<dbReference type="STRING" id="335284.Pcryo_1649"/>
<dbReference type="HOGENOM" id="CLU_656994_0_0_6"/>
<evidence type="ECO:0000313" key="3">
    <source>
        <dbReference type="Proteomes" id="UP000002425"/>
    </source>
</evidence>
<dbReference type="InterPro" id="IPR021834">
    <property type="entry name" value="DUF3426"/>
</dbReference>
<keyword evidence="3" id="KW-1185">Reference proteome</keyword>
<dbReference type="RefSeq" id="WP_011513975.1">
    <property type="nucleotide sequence ID" value="NC_007969.1"/>
</dbReference>
<feature type="transmembrane region" description="Helical" evidence="1">
    <location>
        <begin position="271"/>
        <end position="291"/>
    </location>
</feature>
<dbReference type="Pfam" id="PF11906">
    <property type="entry name" value="DUF3426"/>
    <property type="match status" value="1"/>
</dbReference>
<reference evidence="2" key="1">
    <citation type="submission" date="2006-03" db="EMBL/GenBank/DDBJ databases">
        <title>Complete sequence of chromosome of Psychrobacter cryohalolentis K5.</title>
        <authorList>
            <consortium name="US DOE Joint Genome Institute"/>
            <person name="Copeland A."/>
            <person name="Lucas S."/>
            <person name="Lapidus A."/>
            <person name="Barry K."/>
            <person name="Detter J.C."/>
            <person name="Glavina del Rio T."/>
            <person name="Hammon N."/>
            <person name="Israni S."/>
            <person name="Dalin E."/>
            <person name="Tice H."/>
            <person name="Pitluck S."/>
            <person name="Brettin T."/>
            <person name="Bruce D."/>
            <person name="Han C."/>
            <person name="Tapia R."/>
            <person name="Sims D.R."/>
            <person name="Gilna P."/>
            <person name="Schmutz J."/>
            <person name="Larimer F."/>
            <person name="Land M."/>
            <person name="Hauser L."/>
            <person name="Kyrpides N."/>
            <person name="Kim E."/>
            <person name="Richardson P."/>
        </authorList>
    </citation>
    <scope>NUCLEOTIDE SEQUENCE</scope>
    <source>
        <strain evidence="2">K5</strain>
    </source>
</reference>
<dbReference type="KEGG" id="pcr:Pcryo_1649"/>
<organism evidence="2 3">
    <name type="scientific">Psychrobacter cryohalolentis (strain ATCC BAA-1226 / DSM 17306 / VKM B-2378 / K5)</name>
    <dbReference type="NCBI Taxonomy" id="335284"/>
    <lineage>
        <taxon>Bacteria</taxon>
        <taxon>Pseudomonadati</taxon>
        <taxon>Pseudomonadota</taxon>
        <taxon>Gammaproteobacteria</taxon>
        <taxon>Moraxellales</taxon>
        <taxon>Moraxellaceae</taxon>
        <taxon>Psychrobacter</taxon>
    </lineage>
</organism>
<dbReference type="AlphaFoldDB" id="Q1QA77"/>
<protein>
    <submittedName>
        <fullName evidence="2">Zinc finger/thioredoxin putative</fullName>
    </submittedName>
</protein>
<name>Q1QA77_PSYCK</name>
<proteinExistence type="predicted"/>
<gene>
    <name evidence="2" type="ordered locus">Pcryo_1649</name>
</gene>
<keyword evidence="1" id="KW-0812">Transmembrane</keyword>
<evidence type="ECO:0000313" key="2">
    <source>
        <dbReference type="EMBL" id="ABE75426.1"/>
    </source>
</evidence>
<dbReference type="Proteomes" id="UP000002425">
    <property type="component" value="Chromosome"/>
</dbReference>
<keyword evidence="1" id="KW-1133">Transmembrane helix</keyword>
<sequence length="420" mass="46088">MTTPIKTQCPHCHTIFNIKNTQLNQKTATVCCEHCQQMFLVNNNLIVTADIDSNHKLTGTEVSSERDKKINDRTSHKKHSILAAANSNDTDILIHDDMIHDDMIHDDIDIDIEASADKSLEYDSLDSMDAWLTQATDNNNATQSALSARSTAKKLDKHSDTSIDLFEETSTSTKHSNRSPSSAEVALSSTAANSIHANIDNDADDSWLEKLLKEQHPPEDTPTNDTDLSQLLISMGVDFKEEDRSKAAYAKRLQAQAKFSPTPSHRSVASLLWTVGCLVLVLLLFAQYIMFNLNNLVKNPAHAQRLQTICTIAACSLPSADLTALTLSDIRYRAGQINSAADSSDISATLNNQSSQAQLYPNIKVSVYGAHALIGEFIAPPDKYLVGKQSQLASNGRKQLLFTVPIANAQISKIAINPIY</sequence>